<proteinExistence type="predicted"/>
<sequence>MLNFTWDVFSKTGNVETYLIFKQLEQEHVEQKSYIDEEIADIDSLHT</sequence>
<evidence type="ECO:0008006" key="3">
    <source>
        <dbReference type="Google" id="ProtNLM"/>
    </source>
</evidence>
<protein>
    <recommendedName>
        <fullName evidence="3">YqzL family protein</fullName>
    </recommendedName>
</protein>
<evidence type="ECO:0000313" key="1">
    <source>
        <dbReference type="EMBL" id="GGI11100.1"/>
    </source>
</evidence>
<name>A0A8J3AEZ9_9BACI</name>
<gene>
    <name evidence="1" type="primary">yqzL</name>
    <name evidence="1" type="ORF">GCM10007380_06130</name>
</gene>
<comment type="caution">
    <text evidence="1">The sequence shown here is derived from an EMBL/GenBank/DDBJ whole genome shotgun (WGS) entry which is preliminary data.</text>
</comment>
<dbReference type="Proteomes" id="UP000626244">
    <property type="component" value="Unassembled WGS sequence"/>
</dbReference>
<dbReference type="EMBL" id="BMHB01000001">
    <property type="protein sequence ID" value="GGI11100.1"/>
    <property type="molecule type" value="Genomic_DNA"/>
</dbReference>
<dbReference type="RefSeq" id="WP_087998878.1">
    <property type="nucleotide sequence ID" value="NZ_BMHB01000001.1"/>
</dbReference>
<dbReference type="AlphaFoldDB" id="A0A8J3AEZ9"/>
<keyword evidence="2" id="KW-1185">Reference proteome</keyword>
<reference evidence="2" key="1">
    <citation type="journal article" date="2019" name="Int. J. Syst. Evol. Microbiol.">
        <title>The Global Catalogue of Microorganisms (GCM) 10K type strain sequencing project: providing services to taxonomists for standard genome sequencing and annotation.</title>
        <authorList>
            <consortium name="The Broad Institute Genomics Platform"/>
            <consortium name="The Broad Institute Genome Sequencing Center for Infectious Disease"/>
            <person name="Wu L."/>
            <person name="Ma J."/>
        </authorList>
    </citation>
    <scope>NUCLEOTIDE SEQUENCE [LARGE SCALE GENOMIC DNA]</scope>
    <source>
        <strain evidence="2">CGMCC 1.14993</strain>
    </source>
</reference>
<evidence type="ECO:0000313" key="2">
    <source>
        <dbReference type="Proteomes" id="UP000626244"/>
    </source>
</evidence>
<dbReference type="InterPro" id="IPR025617">
    <property type="entry name" value="YqzL"/>
</dbReference>
<dbReference type="OrthoDB" id="1650227at2"/>
<accession>A0A8J3AEZ9</accession>
<organism evidence="1 2">
    <name type="scientific">Gottfriedia solisilvae</name>
    <dbReference type="NCBI Taxonomy" id="1516104"/>
    <lineage>
        <taxon>Bacteria</taxon>
        <taxon>Bacillati</taxon>
        <taxon>Bacillota</taxon>
        <taxon>Bacilli</taxon>
        <taxon>Bacillales</taxon>
        <taxon>Bacillaceae</taxon>
        <taxon>Gottfriedia</taxon>
    </lineage>
</organism>
<dbReference type="Pfam" id="PF14006">
    <property type="entry name" value="YqzL"/>
    <property type="match status" value="1"/>
</dbReference>